<feature type="transmembrane region" description="Helical" evidence="1">
    <location>
        <begin position="163"/>
        <end position="189"/>
    </location>
</feature>
<dbReference type="Proteomes" id="UP001139451">
    <property type="component" value="Unassembled WGS sequence"/>
</dbReference>
<keyword evidence="1" id="KW-0812">Transmembrane</keyword>
<feature type="transmembrane region" description="Helical" evidence="1">
    <location>
        <begin position="118"/>
        <end position="151"/>
    </location>
</feature>
<keyword evidence="3" id="KW-1185">Reference proteome</keyword>
<name>A0A9X2KKF1_9SPHN</name>
<feature type="transmembrane region" description="Helical" evidence="1">
    <location>
        <begin position="282"/>
        <end position="301"/>
    </location>
</feature>
<feature type="transmembrane region" description="Helical" evidence="1">
    <location>
        <begin position="337"/>
        <end position="357"/>
    </location>
</feature>
<keyword evidence="1" id="KW-1133">Transmembrane helix</keyword>
<feature type="transmembrane region" description="Helical" evidence="1">
    <location>
        <begin position="201"/>
        <end position="225"/>
    </location>
</feature>
<feature type="transmembrane region" description="Helical" evidence="1">
    <location>
        <begin position="253"/>
        <end position="270"/>
    </location>
</feature>
<dbReference type="EMBL" id="JAMLDX010000002">
    <property type="protein sequence ID" value="MCP3729685.1"/>
    <property type="molecule type" value="Genomic_DNA"/>
</dbReference>
<dbReference type="AlphaFoldDB" id="A0A9X2KKF1"/>
<gene>
    <name evidence="2" type="ORF">M9978_04515</name>
</gene>
<comment type="caution">
    <text evidence="2">The sequence shown here is derived from an EMBL/GenBank/DDBJ whole genome shotgun (WGS) entry which is preliminary data.</text>
</comment>
<accession>A0A9X2KKF1</accession>
<organism evidence="2 3">
    <name type="scientific">Sphingomonas tagetis</name>
    <dbReference type="NCBI Taxonomy" id="2949092"/>
    <lineage>
        <taxon>Bacteria</taxon>
        <taxon>Pseudomonadati</taxon>
        <taxon>Pseudomonadota</taxon>
        <taxon>Alphaproteobacteria</taxon>
        <taxon>Sphingomonadales</taxon>
        <taxon>Sphingomonadaceae</taxon>
        <taxon>Sphingomonas</taxon>
    </lineage>
</organism>
<keyword evidence="1" id="KW-0472">Membrane</keyword>
<feature type="transmembrane region" description="Helical" evidence="1">
    <location>
        <begin position="86"/>
        <end position="106"/>
    </location>
</feature>
<proteinExistence type="predicted"/>
<feature type="transmembrane region" description="Helical" evidence="1">
    <location>
        <begin position="307"/>
        <end position="325"/>
    </location>
</feature>
<evidence type="ECO:0000256" key="1">
    <source>
        <dbReference type="SAM" id="Phobius"/>
    </source>
</evidence>
<evidence type="ECO:0000313" key="2">
    <source>
        <dbReference type="EMBL" id="MCP3729685.1"/>
    </source>
</evidence>
<sequence>MNRDVHWWQRRGAVGLAVLLSIVPLLWPAIPPLTDLPGHIGRYRVMLGTDADVLAQWYRFEWRLVGNLGVDLLVYALAPLVGLEPAVKAAVIATAALMASGILWVTREVHGRITPFAWFALPLAYSFPLQFGFVNYALAVALAFNAFALWLRLAGQTKLRAALFVPLACIVWLAHVMGWGALGLMAFGAELARQRETGRGLVGGAVRAAIGCLPLAVPLLLLVLWRVDSGGGMTGEFLQHKLQWLATILRDRWMAWDLASVLLLWALVYLGFRDRRIARSGMLTGVAALFALAYLALPYILFDSTFADMRLAPLVLLFALIAMRPGEAMSARWQQRLALAGLLFFAARTAGTAISFWQYDRSWTRELAALDHVPRGARLVTLVGEQCLKPWGRSRLVHLPGIALARRAAFANDQWPLSGSALLSVTAKDMGAFATDPSQMVLSGPCEIESQLKPVDVALKTIPRGTFDHLWLVDPPAYDPRLLAGMTPLWRDGTSGLYRIERSR</sequence>
<evidence type="ECO:0000313" key="3">
    <source>
        <dbReference type="Proteomes" id="UP001139451"/>
    </source>
</evidence>
<dbReference type="RefSeq" id="WP_254291711.1">
    <property type="nucleotide sequence ID" value="NZ_JAMLDX010000002.1"/>
</dbReference>
<feature type="transmembrane region" description="Helical" evidence="1">
    <location>
        <begin position="12"/>
        <end position="30"/>
    </location>
</feature>
<protein>
    <submittedName>
        <fullName evidence="2">Uncharacterized protein</fullName>
    </submittedName>
</protein>
<reference evidence="2" key="1">
    <citation type="submission" date="2022-05" db="EMBL/GenBank/DDBJ databases">
        <title>Sphingomonas sp. strain MG17 Genome sequencing and assembly.</title>
        <authorList>
            <person name="Kim I."/>
        </authorList>
    </citation>
    <scope>NUCLEOTIDE SEQUENCE</scope>
    <source>
        <strain evidence="2">MG17</strain>
    </source>
</reference>